<reference evidence="1" key="1">
    <citation type="submission" date="2018-05" db="EMBL/GenBank/DDBJ databases">
        <authorList>
            <person name="Lanie J.A."/>
            <person name="Ng W.-L."/>
            <person name="Kazmierczak K.M."/>
            <person name="Andrzejewski T.M."/>
            <person name="Davidsen T.M."/>
            <person name="Wayne K.J."/>
            <person name="Tettelin H."/>
            <person name="Glass J.I."/>
            <person name="Rusch D."/>
            <person name="Podicherti R."/>
            <person name="Tsui H.-C.T."/>
            <person name="Winkler M.E."/>
        </authorList>
    </citation>
    <scope>NUCLEOTIDE SEQUENCE</scope>
</reference>
<proteinExistence type="predicted"/>
<protein>
    <submittedName>
        <fullName evidence="1">Uncharacterized protein</fullName>
    </submittedName>
</protein>
<name>A0A382TFJ5_9ZZZZ</name>
<gene>
    <name evidence="1" type="ORF">METZ01_LOCUS373101</name>
</gene>
<evidence type="ECO:0000313" key="1">
    <source>
        <dbReference type="EMBL" id="SVD20247.1"/>
    </source>
</evidence>
<organism evidence="1">
    <name type="scientific">marine metagenome</name>
    <dbReference type="NCBI Taxonomy" id="408172"/>
    <lineage>
        <taxon>unclassified sequences</taxon>
        <taxon>metagenomes</taxon>
        <taxon>ecological metagenomes</taxon>
    </lineage>
</organism>
<accession>A0A382TFJ5</accession>
<dbReference type="EMBL" id="UINC01135846">
    <property type="protein sequence ID" value="SVD20247.1"/>
    <property type="molecule type" value="Genomic_DNA"/>
</dbReference>
<sequence>MIDVYQANPCRETVDKLALEMGKTVKSVIGKLSREKVYIKKDYTTKRGEKPITKLQMVQEIADMLRGDKERLQTLEKSSKAELLYLKVLVEDLKEGF</sequence>
<dbReference type="AlphaFoldDB" id="A0A382TFJ5"/>